<name>A0ABS6WAS0_9BIFI</name>
<proteinExistence type="predicted"/>
<reference evidence="1 2" key="1">
    <citation type="submission" date="2021-05" db="EMBL/GenBank/DDBJ databases">
        <title>Phylogenetic classification of ten novel species belonging to the genus Bifidobacterium comprising B. colchicus sp. nov., B. abeli sp. nov., B. bicoloris sp. nov., B. guerezis sp. nov., B. rosaliae sp. nov., B. santillanensis sp. nov., B. argentati sp. nov., B. amazzoni sp. nov., B. pluviali sp. nov., and B. pinnaculum sp. nov.</title>
        <authorList>
            <person name="Lugli G.A."/>
            <person name="Ruiz Garcia L."/>
            <person name="Margolles A."/>
            <person name="Ventura M."/>
        </authorList>
    </citation>
    <scope>NUCLEOTIDE SEQUENCE [LARGE SCALE GENOMIC DNA]</scope>
    <source>
        <strain evidence="1 2">6T3</strain>
    </source>
</reference>
<dbReference type="InterPro" id="IPR019734">
    <property type="entry name" value="TPR_rpt"/>
</dbReference>
<sequence length="644" mass="69346">MIWRGTTNDGSVSEFERFAARQLVEAGAADVRAIAAEHNVHLVRLSTTSLFWMRFDDDVDERGRATLLAVEAALNRLWYVAWAAEAADGGVGMLHAFDQHFCAQAAQGALREASRIAGRIAAAEGADNPHRTVGGASGQRGGAWDVMTRFAAICERTRFPFRLEYRFDVDVASGAMAVRFAVPTPAMFPATRLEAPGWQDARARRPAHAAAYAVRLAGLLAQAAFASSVRITAVDLTAHEGALDGRPVLSLGFERTPFVMGAQPALRDGRCDDPALDDDPLALLHILRPARHAVAFAADRGLAAIEPLPLNPAFAANRVPLWRDGRPLPEALRPLLRADTAAELDVMHDDAAVGSDDVRAIVEDNEDSPLVGSVQLEAALAQLGEIGLDGQGRLPLYCGQPAMRLLVSLNPAESPDTAIPGIEQTPASERRYWKIPDAVYDAHLWLGRFAHRSGEHERAVAEAVQCLTLAPTTPRSYVELAVRHAEQDQYAQAADVLVRGLRVATLEQDYVYMYYRLAYALWQTGRHNQAVACYTLVTDCANEALADTAREELGELRRQTDDARPPMARAEAEQVLRAAGIPVAPTEAATETLARAAIGLIDAGFPLAAADAVWLVGRHTGGSDVLGALPPSLRLGVADAPQPD</sequence>
<dbReference type="Pfam" id="PF13181">
    <property type="entry name" value="TPR_8"/>
    <property type="match status" value="1"/>
</dbReference>
<protein>
    <submittedName>
        <fullName evidence="1">Tetratricopeptide repeat protein</fullName>
    </submittedName>
</protein>
<comment type="caution">
    <text evidence="1">The sequence shown here is derived from an EMBL/GenBank/DDBJ whole genome shotgun (WGS) entry which is preliminary data.</text>
</comment>
<dbReference type="EMBL" id="JAHBBD010000020">
    <property type="protein sequence ID" value="MBW3083392.1"/>
    <property type="molecule type" value="Genomic_DNA"/>
</dbReference>
<evidence type="ECO:0000313" key="2">
    <source>
        <dbReference type="Proteomes" id="UP000812844"/>
    </source>
</evidence>
<gene>
    <name evidence="1" type="ORF">KIH73_08460</name>
</gene>
<organism evidence="1 2">
    <name type="scientific">Bifidobacterium phasiani</name>
    <dbReference type="NCBI Taxonomy" id="2834431"/>
    <lineage>
        <taxon>Bacteria</taxon>
        <taxon>Bacillati</taxon>
        <taxon>Actinomycetota</taxon>
        <taxon>Actinomycetes</taxon>
        <taxon>Bifidobacteriales</taxon>
        <taxon>Bifidobacteriaceae</taxon>
        <taxon>Bifidobacterium</taxon>
    </lineage>
</organism>
<keyword evidence="2" id="KW-1185">Reference proteome</keyword>
<evidence type="ECO:0000313" key="1">
    <source>
        <dbReference type="EMBL" id="MBW3083392.1"/>
    </source>
</evidence>
<dbReference type="Proteomes" id="UP000812844">
    <property type="component" value="Unassembled WGS sequence"/>
</dbReference>
<accession>A0ABS6WAS0</accession>